<reference evidence="1 2" key="2">
    <citation type="journal article" date="2011" name="Stand. Genomic Sci.">
        <title>Complete genome sequence of Ferroglobus placidus AEDII12DO.</title>
        <authorList>
            <person name="Anderson I."/>
            <person name="Risso C."/>
            <person name="Holmes D."/>
            <person name="Lucas S."/>
            <person name="Copeland A."/>
            <person name="Lapidus A."/>
            <person name="Cheng J.F."/>
            <person name="Bruce D."/>
            <person name="Goodwin L."/>
            <person name="Pitluck S."/>
            <person name="Saunders E."/>
            <person name="Brettin T."/>
            <person name="Detter J.C."/>
            <person name="Han C."/>
            <person name="Tapia R."/>
            <person name="Larimer F."/>
            <person name="Land M."/>
            <person name="Hauser L."/>
            <person name="Woyke T."/>
            <person name="Lovley D."/>
            <person name="Kyrpides N."/>
            <person name="Ivanova N."/>
        </authorList>
    </citation>
    <scope>NUCLEOTIDE SEQUENCE [LARGE SCALE GENOMIC DNA]</scope>
    <source>
        <strain evidence="2">DSM 10642 / AEDII12DO</strain>
    </source>
</reference>
<dbReference type="OrthoDB" id="383854at2157"/>
<dbReference type="Proteomes" id="UP000002613">
    <property type="component" value="Chromosome"/>
</dbReference>
<proteinExistence type="predicted"/>
<dbReference type="SUPFAM" id="SSF47240">
    <property type="entry name" value="Ferritin-like"/>
    <property type="match status" value="1"/>
</dbReference>
<dbReference type="HOGENOM" id="CLU_1639901_0_0_2"/>
<dbReference type="EMBL" id="CP001899">
    <property type="protein sequence ID" value="ADC66413.1"/>
    <property type="molecule type" value="Genomic_DNA"/>
</dbReference>
<dbReference type="KEGG" id="fpl:Ferp_2289"/>
<dbReference type="PaxDb" id="589924-Ferp_2289"/>
<evidence type="ECO:0008006" key="3">
    <source>
        <dbReference type="Google" id="ProtNLM"/>
    </source>
</evidence>
<organism evidence="1 2">
    <name type="scientific">Ferroglobus placidus (strain DSM 10642 / AEDII12DO)</name>
    <dbReference type="NCBI Taxonomy" id="589924"/>
    <lineage>
        <taxon>Archaea</taxon>
        <taxon>Methanobacteriati</taxon>
        <taxon>Methanobacteriota</taxon>
        <taxon>Archaeoglobi</taxon>
        <taxon>Archaeoglobales</taxon>
        <taxon>Archaeoglobaceae</taxon>
        <taxon>Ferroglobus</taxon>
    </lineage>
</organism>
<dbReference type="Gene3D" id="1.20.5.420">
    <property type="entry name" value="Immunoglobulin FC, subunit C"/>
    <property type="match status" value="1"/>
</dbReference>
<dbReference type="STRING" id="589924.Ferp_2289"/>
<dbReference type="InterPro" id="IPR009078">
    <property type="entry name" value="Ferritin-like_SF"/>
</dbReference>
<evidence type="ECO:0000313" key="1">
    <source>
        <dbReference type="EMBL" id="ADC66413.1"/>
    </source>
</evidence>
<reference evidence="2" key="1">
    <citation type="submission" date="2010-02" db="EMBL/GenBank/DDBJ databases">
        <title>Complete sequence of Ferroglobus placidus DSM 10642.</title>
        <authorList>
            <consortium name="US DOE Joint Genome Institute"/>
            <person name="Lucas S."/>
            <person name="Copeland A."/>
            <person name="Lapidus A."/>
            <person name="Cheng J.-F."/>
            <person name="Bruce D."/>
            <person name="Goodwin L."/>
            <person name="Pitluck S."/>
            <person name="Saunders E."/>
            <person name="Brettin T."/>
            <person name="Detter J.C."/>
            <person name="Han C."/>
            <person name="Tapia R."/>
            <person name="Larimer F."/>
            <person name="Land M."/>
            <person name="Hauser L."/>
            <person name="Kyrpides N."/>
            <person name="Ivanova N."/>
            <person name="Holmes D."/>
            <person name="Lovley D."/>
            <person name="Kyrpides N."/>
            <person name="Anderson I.J."/>
            <person name="Woyke T."/>
        </authorList>
    </citation>
    <scope>NUCLEOTIDE SEQUENCE [LARGE SCALE GENOMIC DNA]</scope>
    <source>
        <strain evidence="2">DSM 10642 / AEDII12DO</strain>
    </source>
</reference>
<protein>
    <recommendedName>
        <fullName evidence="3">Rubrerythrin diiron-binding domain-containing protein</fullName>
    </recommendedName>
</protein>
<sequence length="147" mass="18069">MASDEKVLARLLARAYIVEIVESQIISEVLSYIFEDEIWDRLFRIIVDNELHRLEIERIVRELNYDVSKFREYAEINFTTERCKDFSEELVPQIMEEIIKLERWMKKYYEKLSELTDDENVREKIRKLVEWEEKHIKLLEDLKSEFF</sequence>
<dbReference type="eggNOG" id="arCOG01103">
    <property type="taxonomic scope" value="Archaea"/>
</dbReference>
<dbReference type="RefSeq" id="WP_012966750.1">
    <property type="nucleotide sequence ID" value="NC_013849.1"/>
</dbReference>
<dbReference type="AlphaFoldDB" id="D3S1E9"/>
<dbReference type="GeneID" id="8779828"/>
<gene>
    <name evidence="1" type="ordered locus">Ferp_2289</name>
</gene>
<name>D3S1E9_FERPA</name>
<evidence type="ECO:0000313" key="2">
    <source>
        <dbReference type="Proteomes" id="UP000002613"/>
    </source>
</evidence>
<accession>D3S1E9</accession>
<keyword evidence="2" id="KW-1185">Reference proteome</keyword>